<feature type="transmembrane region" description="Helical" evidence="1">
    <location>
        <begin position="95"/>
        <end position="116"/>
    </location>
</feature>
<dbReference type="InterPro" id="IPR006927">
    <property type="entry name" value="DUF639"/>
</dbReference>
<feature type="transmembrane region" description="Helical" evidence="1">
    <location>
        <begin position="13"/>
        <end position="31"/>
    </location>
</feature>
<dbReference type="Proteomes" id="UP001151532">
    <property type="component" value="Chromosome 13"/>
</dbReference>
<name>A0A9Q0W9N4_SALPP</name>
<keyword evidence="1" id="KW-0472">Membrane</keyword>
<dbReference type="EMBL" id="JAPFFK010000005">
    <property type="protein sequence ID" value="KAJ6763157.1"/>
    <property type="molecule type" value="Genomic_DNA"/>
</dbReference>
<dbReference type="AlphaFoldDB" id="A0A9Q0W9N4"/>
<evidence type="ECO:0000313" key="3">
    <source>
        <dbReference type="Proteomes" id="UP001151532"/>
    </source>
</evidence>
<protein>
    <submittedName>
        <fullName evidence="2">ARGH (DUF639)</fullName>
    </submittedName>
</protein>
<accession>A0A9Q0W9N4</accession>
<dbReference type="PANTHER" id="PTHR31860">
    <property type="entry name" value="HEAT-INDUCIBLE TRANSCRIPTION REPRESSOR (DUF639)-RELATED"/>
    <property type="match status" value="1"/>
</dbReference>
<organism evidence="2 3">
    <name type="scientific">Salix purpurea</name>
    <name type="common">Purple osier willow</name>
    <dbReference type="NCBI Taxonomy" id="77065"/>
    <lineage>
        <taxon>Eukaryota</taxon>
        <taxon>Viridiplantae</taxon>
        <taxon>Streptophyta</taxon>
        <taxon>Embryophyta</taxon>
        <taxon>Tracheophyta</taxon>
        <taxon>Spermatophyta</taxon>
        <taxon>Magnoliopsida</taxon>
        <taxon>eudicotyledons</taxon>
        <taxon>Gunneridae</taxon>
        <taxon>Pentapetalae</taxon>
        <taxon>rosids</taxon>
        <taxon>fabids</taxon>
        <taxon>Malpighiales</taxon>
        <taxon>Salicaceae</taxon>
        <taxon>Saliceae</taxon>
        <taxon>Salix</taxon>
    </lineage>
</organism>
<reference evidence="2" key="2">
    <citation type="journal article" date="2023" name="Int. J. Mol. Sci.">
        <title>De Novo Assembly and Annotation of 11 Diverse Shrub Willow (Salix) Genomes Reveals Novel Gene Organization in Sex-Linked Regions.</title>
        <authorList>
            <person name="Hyden B."/>
            <person name="Feng K."/>
            <person name="Yates T.B."/>
            <person name="Jawdy S."/>
            <person name="Cereghino C."/>
            <person name="Smart L.B."/>
            <person name="Muchero W."/>
        </authorList>
    </citation>
    <scope>NUCLEOTIDE SEQUENCE</scope>
    <source>
        <tissue evidence="2">Shoot tip</tissue>
    </source>
</reference>
<reference evidence="2" key="1">
    <citation type="submission" date="2022-11" db="EMBL/GenBank/DDBJ databases">
        <authorList>
            <person name="Hyden B.L."/>
            <person name="Feng K."/>
            <person name="Yates T."/>
            <person name="Jawdy S."/>
            <person name="Smart L.B."/>
            <person name="Muchero W."/>
        </authorList>
    </citation>
    <scope>NUCLEOTIDE SEQUENCE</scope>
    <source>
        <tissue evidence="2">Shoot tip</tissue>
    </source>
</reference>
<dbReference type="OrthoDB" id="1903413at2759"/>
<dbReference type="Pfam" id="PF04842">
    <property type="entry name" value="DUF639"/>
    <property type="match status" value="1"/>
</dbReference>
<keyword evidence="3" id="KW-1185">Reference proteome</keyword>
<sequence length="204" mass="22776">MIAASLVIIYKEWVGKAIAAGLFWLVLKMILSRLGRSQDKCNEVVVCSDQKITMESIVAAQFGLKNIHEMMQLSNISILKILSIIHAKARKQADMVMVAMTVLAIIFAVVPLKYMLIAITLHSFIMTSKLGRHIGNAQGNRRLKRMVGFDPNCPRSGCRRRFSMPAKPVIVCLKPWLAIYAAAISTRNAPWICVCYSSWQPNVA</sequence>
<comment type="caution">
    <text evidence="2">The sequence shown here is derived from an EMBL/GenBank/DDBJ whole genome shotgun (WGS) entry which is preliminary data.</text>
</comment>
<dbReference type="PANTHER" id="PTHR31860:SF5">
    <property type="entry name" value="ARGH (DUF639)"/>
    <property type="match status" value="1"/>
</dbReference>
<evidence type="ECO:0000313" key="2">
    <source>
        <dbReference type="EMBL" id="KAJ6763157.1"/>
    </source>
</evidence>
<keyword evidence="1" id="KW-0812">Transmembrane</keyword>
<gene>
    <name evidence="2" type="ORF">OIU79_023822</name>
</gene>
<keyword evidence="1" id="KW-1133">Transmembrane helix</keyword>
<evidence type="ECO:0000256" key="1">
    <source>
        <dbReference type="SAM" id="Phobius"/>
    </source>
</evidence>
<proteinExistence type="predicted"/>